<accession>A0A3A3G4X8</accession>
<comment type="caution">
    <text evidence="3">The sequence shown here is derived from an EMBL/GenBank/DDBJ whole genome shotgun (WGS) entry which is preliminary data.</text>
</comment>
<organism evidence="3 4">
    <name type="scientific">Noviherbaspirillum saxi</name>
    <dbReference type="NCBI Taxonomy" id="2320863"/>
    <lineage>
        <taxon>Bacteria</taxon>
        <taxon>Pseudomonadati</taxon>
        <taxon>Pseudomonadota</taxon>
        <taxon>Betaproteobacteria</taxon>
        <taxon>Burkholderiales</taxon>
        <taxon>Oxalobacteraceae</taxon>
        <taxon>Noviherbaspirillum</taxon>
    </lineage>
</organism>
<dbReference type="OrthoDB" id="581516at2"/>
<evidence type="ECO:0000256" key="1">
    <source>
        <dbReference type="SAM" id="MobiDB-lite"/>
    </source>
</evidence>
<dbReference type="Pfam" id="PF09557">
    <property type="entry name" value="DUF2382"/>
    <property type="match status" value="1"/>
</dbReference>
<dbReference type="InterPro" id="IPR019060">
    <property type="entry name" value="DUF2382"/>
</dbReference>
<evidence type="ECO:0000313" key="3">
    <source>
        <dbReference type="EMBL" id="RJF97185.1"/>
    </source>
</evidence>
<sequence length="400" mass="44614">MENTIVGVYDSYAQAQNALNELLGSGFSRSDVQLSPDAESSAGISDVSTAGSGGSGIGNFFRSLFGMDEHREHGDIYSEAVRRGSCVLTVNAASDEQRDRAMEIMNRFDPVDIDERSSHWRSQGWSGYDESAPMYTDSEIEKDRALYGQSRTAATGSATTPTTSAMGSTDTQDLRNAETGTTRIPVVEEALQVGKREVQRGGVRLYQRVSETPVNESVQLREEHVHVERHPVDQPATAADLDAIKEGAVEMREMAEEPVISKTARVVEEVEIGKDVTQRTVDINETVRRTDVEVEQLAAASTRGMTGRDDYRDSAMTADDSDYRTHWQNAYGQSGERYEDYDAAYRYGSTMAGTERYKNYRWEDAEPSMRSDWESNHPESTWEKVKDAVRYGAERVTGRR</sequence>
<protein>
    <submittedName>
        <fullName evidence="3">DUF2382 domain-containing protein</fullName>
    </submittedName>
</protein>
<proteinExistence type="predicted"/>
<dbReference type="InterPro" id="IPR052967">
    <property type="entry name" value="Stress_Response_Assoc"/>
</dbReference>
<dbReference type="PANTHER" id="PTHR38463">
    <property type="entry name" value="STRESS RESPONSE PROTEIN YSNF"/>
    <property type="match status" value="1"/>
</dbReference>
<feature type="compositionally biased region" description="Low complexity" evidence="1">
    <location>
        <begin position="151"/>
        <end position="171"/>
    </location>
</feature>
<feature type="region of interest" description="Disordered" evidence="1">
    <location>
        <begin position="151"/>
        <end position="173"/>
    </location>
</feature>
<feature type="domain" description="DUF2382" evidence="2">
    <location>
        <begin position="184"/>
        <end position="294"/>
    </location>
</feature>
<dbReference type="AlphaFoldDB" id="A0A3A3G4X8"/>
<keyword evidence="4" id="KW-1185">Reference proteome</keyword>
<dbReference type="RefSeq" id="WP_119767137.1">
    <property type="nucleotide sequence ID" value="NZ_QYUO01000001.1"/>
</dbReference>
<evidence type="ECO:0000313" key="4">
    <source>
        <dbReference type="Proteomes" id="UP000265955"/>
    </source>
</evidence>
<gene>
    <name evidence="3" type="ORF">D3871_00540</name>
</gene>
<dbReference type="Proteomes" id="UP000265955">
    <property type="component" value="Unassembled WGS sequence"/>
</dbReference>
<dbReference type="PANTHER" id="PTHR38463:SF1">
    <property type="entry name" value="STRESS RESPONSE PROTEIN YSNF"/>
    <property type="match status" value="1"/>
</dbReference>
<evidence type="ECO:0000259" key="2">
    <source>
        <dbReference type="Pfam" id="PF09557"/>
    </source>
</evidence>
<reference evidence="4" key="1">
    <citation type="submission" date="2018-09" db="EMBL/GenBank/DDBJ databases">
        <authorList>
            <person name="Zhu H."/>
        </authorList>
    </citation>
    <scope>NUCLEOTIDE SEQUENCE [LARGE SCALE GENOMIC DNA]</scope>
    <source>
        <strain evidence="4">K1R23-30</strain>
    </source>
</reference>
<name>A0A3A3G4X8_9BURK</name>
<dbReference type="EMBL" id="QYUO01000001">
    <property type="protein sequence ID" value="RJF97185.1"/>
    <property type="molecule type" value="Genomic_DNA"/>
</dbReference>